<keyword evidence="1 4" id="KW-0963">Cytoplasm</keyword>
<sequence length="130" mass="14881">MNVDSPVFLFDQGIPGFENLRQFIFLEIEGNIPMRLMKSLEDQHISLLVVSPFFIYPEYEWELSEPVKQELLIKTEADVEVWSIVTLPAEPSQATLNLLAPLVLNRNEKVGKQLILHDSTYSSRAPLIRA</sequence>
<dbReference type="Gene3D" id="2.30.290.10">
    <property type="entry name" value="BH3618-like"/>
    <property type="match status" value="1"/>
</dbReference>
<comment type="function">
    <text evidence="4">Acts as an anti-CsrA protein, binds CsrA and prevents it from repressing translation of its target genes, one of which is flagellin. Binds to flagellin and participates in the assembly of the flagellum.</text>
</comment>
<evidence type="ECO:0000313" key="6">
    <source>
        <dbReference type="Proteomes" id="UP000252415"/>
    </source>
</evidence>
<evidence type="ECO:0000256" key="3">
    <source>
        <dbReference type="ARBA" id="ARBA00022845"/>
    </source>
</evidence>
<dbReference type="Pfam" id="PF02623">
    <property type="entry name" value="FliW"/>
    <property type="match status" value="1"/>
</dbReference>
<dbReference type="SUPFAM" id="SSF141457">
    <property type="entry name" value="BH3618-like"/>
    <property type="match status" value="1"/>
</dbReference>
<dbReference type="GO" id="GO:0006417">
    <property type="term" value="P:regulation of translation"/>
    <property type="evidence" value="ECO:0007669"/>
    <property type="project" value="UniProtKB-KW"/>
</dbReference>
<accession>A0A368VSA6</accession>
<dbReference type="PANTHER" id="PTHR39190">
    <property type="entry name" value="FLAGELLAR ASSEMBLY FACTOR FLIW"/>
    <property type="match status" value="1"/>
</dbReference>
<keyword evidence="5" id="KW-0966">Cell projection</keyword>
<dbReference type="EMBL" id="QPJD01000011">
    <property type="protein sequence ID" value="RCW44815.1"/>
    <property type="molecule type" value="Genomic_DNA"/>
</dbReference>
<dbReference type="PANTHER" id="PTHR39190:SF1">
    <property type="entry name" value="FLAGELLAR ASSEMBLY FACTOR FLIW"/>
    <property type="match status" value="1"/>
</dbReference>
<dbReference type="OrthoDB" id="9801235at2"/>
<dbReference type="GO" id="GO:0005737">
    <property type="term" value="C:cytoplasm"/>
    <property type="evidence" value="ECO:0007669"/>
    <property type="project" value="UniProtKB-SubCell"/>
</dbReference>
<evidence type="ECO:0000256" key="4">
    <source>
        <dbReference type="HAMAP-Rule" id="MF_01185"/>
    </source>
</evidence>
<evidence type="ECO:0000256" key="2">
    <source>
        <dbReference type="ARBA" id="ARBA00022795"/>
    </source>
</evidence>
<keyword evidence="3 4" id="KW-0810">Translation regulation</keyword>
<evidence type="ECO:0000313" key="5">
    <source>
        <dbReference type="EMBL" id="RCW44815.1"/>
    </source>
</evidence>
<keyword evidence="5" id="KW-0969">Cilium</keyword>
<gene>
    <name evidence="4" type="primary">fliW</name>
    <name evidence="5" type="ORF">DFP97_11140</name>
</gene>
<dbReference type="NCBIfam" id="NF009793">
    <property type="entry name" value="PRK13285.1-1"/>
    <property type="match status" value="1"/>
</dbReference>
<keyword evidence="4" id="KW-0143">Chaperone</keyword>
<reference evidence="5 6" key="1">
    <citation type="submission" date="2018-07" db="EMBL/GenBank/DDBJ databases">
        <title>Genomic Encyclopedia of Type Strains, Phase III (KMG-III): the genomes of soil and plant-associated and newly described type strains.</title>
        <authorList>
            <person name="Whitman W."/>
        </authorList>
    </citation>
    <scope>NUCLEOTIDE SEQUENCE [LARGE SCALE GENOMIC DNA]</scope>
    <source>
        <strain evidence="5 6">CECT 7506</strain>
    </source>
</reference>
<dbReference type="HAMAP" id="MF_01185">
    <property type="entry name" value="FliW"/>
    <property type="match status" value="1"/>
</dbReference>
<dbReference type="InterPro" id="IPR024046">
    <property type="entry name" value="Flagellar_assmbl_FliW_dom_sf"/>
</dbReference>
<dbReference type="RefSeq" id="WP_114381532.1">
    <property type="nucleotide sequence ID" value="NZ_QPJD01000011.1"/>
</dbReference>
<name>A0A368VSA6_9BACL</name>
<proteinExistence type="inferred from homology"/>
<comment type="similarity">
    <text evidence="4">Belongs to the FliW family.</text>
</comment>
<dbReference type="AlphaFoldDB" id="A0A368VSA6"/>
<protein>
    <recommendedName>
        <fullName evidence="4">Flagellar assembly factor FliW</fullName>
    </recommendedName>
</protein>
<comment type="subcellular location">
    <subcellularLocation>
        <location evidence="4">Cytoplasm</location>
    </subcellularLocation>
</comment>
<keyword evidence="2 4" id="KW-1005">Bacterial flagellum biogenesis</keyword>
<evidence type="ECO:0000256" key="1">
    <source>
        <dbReference type="ARBA" id="ARBA00022490"/>
    </source>
</evidence>
<dbReference type="InterPro" id="IPR003775">
    <property type="entry name" value="Flagellar_assembly_factor_FliW"/>
</dbReference>
<dbReference type="Proteomes" id="UP000252415">
    <property type="component" value="Unassembled WGS sequence"/>
</dbReference>
<keyword evidence="5" id="KW-0282">Flagellum</keyword>
<organism evidence="5 6">
    <name type="scientific">Paenibacillus prosopidis</name>
    <dbReference type="NCBI Taxonomy" id="630520"/>
    <lineage>
        <taxon>Bacteria</taxon>
        <taxon>Bacillati</taxon>
        <taxon>Bacillota</taxon>
        <taxon>Bacilli</taxon>
        <taxon>Bacillales</taxon>
        <taxon>Paenibacillaceae</taxon>
        <taxon>Paenibacillus</taxon>
    </lineage>
</organism>
<comment type="caution">
    <text evidence="5">The sequence shown here is derived from an EMBL/GenBank/DDBJ whole genome shotgun (WGS) entry which is preliminary data.</text>
</comment>
<keyword evidence="6" id="KW-1185">Reference proteome</keyword>
<comment type="subunit">
    <text evidence="4">Interacts with translational regulator CsrA and flagellin(s).</text>
</comment>
<dbReference type="GO" id="GO:0044780">
    <property type="term" value="P:bacterial-type flagellum assembly"/>
    <property type="evidence" value="ECO:0007669"/>
    <property type="project" value="UniProtKB-UniRule"/>
</dbReference>